<dbReference type="PROSITE" id="PS51186">
    <property type="entry name" value="GNAT"/>
    <property type="match status" value="1"/>
</dbReference>
<dbReference type="GO" id="GO:0016747">
    <property type="term" value="F:acyltransferase activity, transferring groups other than amino-acyl groups"/>
    <property type="evidence" value="ECO:0007669"/>
    <property type="project" value="InterPro"/>
</dbReference>
<keyword evidence="5" id="KW-1185">Reference proteome</keyword>
<dbReference type="SUPFAM" id="SSF55729">
    <property type="entry name" value="Acyl-CoA N-acyltransferases (Nat)"/>
    <property type="match status" value="1"/>
</dbReference>
<dbReference type="Proteomes" id="UP000228593">
    <property type="component" value="Unassembled WGS sequence"/>
</dbReference>
<protein>
    <submittedName>
        <fullName evidence="4">GNAT family N-acetyltransferase</fullName>
    </submittedName>
</protein>
<evidence type="ECO:0000256" key="1">
    <source>
        <dbReference type="ARBA" id="ARBA00022679"/>
    </source>
</evidence>
<keyword evidence="1 4" id="KW-0808">Transferase</keyword>
<evidence type="ECO:0000313" key="4">
    <source>
        <dbReference type="EMBL" id="PIL37985.1"/>
    </source>
</evidence>
<proteinExistence type="predicted"/>
<sequence>MSQAHRNLTVSILPASAMASEFTGAVGDLADLTALLHACVHAGASVGFVLPFPAAESESFWRNNVGPAVLAGTRRLFVARLQGRIVGSGQLDIDTPPNQPHRAEVRKLLVHPDVRRLGIARLLMAELELHAVQLGRTLLTLDTRSGDSAEPLYASLGYTKVGAIPGYCRDTADASRRDSTMIMYKHLVSPS</sequence>
<evidence type="ECO:0000313" key="5">
    <source>
        <dbReference type="Proteomes" id="UP000228593"/>
    </source>
</evidence>
<dbReference type="RefSeq" id="WP_099917784.1">
    <property type="nucleotide sequence ID" value="NZ_BMHS01000007.1"/>
</dbReference>
<name>A0A2G8SW16_9BURK</name>
<dbReference type="InterPro" id="IPR000182">
    <property type="entry name" value="GNAT_dom"/>
</dbReference>
<organism evidence="4 5">
    <name type="scientific">Massilia psychrophila</name>
    <dbReference type="NCBI Taxonomy" id="1603353"/>
    <lineage>
        <taxon>Bacteria</taxon>
        <taxon>Pseudomonadati</taxon>
        <taxon>Pseudomonadota</taxon>
        <taxon>Betaproteobacteria</taxon>
        <taxon>Burkholderiales</taxon>
        <taxon>Oxalobacteraceae</taxon>
        <taxon>Telluria group</taxon>
        <taxon>Massilia</taxon>
    </lineage>
</organism>
<reference evidence="4 5" key="1">
    <citation type="submission" date="2017-10" db="EMBL/GenBank/DDBJ databases">
        <title>Massilia psychrophilum sp. nov., a novel purple-pigmented bacterium isolated from Tianshan glacier, Xinjiang Municipality, China.</title>
        <authorList>
            <person name="Wang H."/>
        </authorList>
    </citation>
    <scope>NUCLEOTIDE SEQUENCE [LARGE SCALE GENOMIC DNA]</scope>
    <source>
        <strain evidence="4 5">JCM 30813</strain>
    </source>
</reference>
<keyword evidence="2" id="KW-0012">Acyltransferase</keyword>
<evidence type="ECO:0000256" key="2">
    <source>
        <dbReference type="ARBA" id="ARBA00023315"/>
    </source>
</evidence>
<dbReference type="Pfam" id="PF00583">
    <property type="entry name" value="Acetyltransf_1"/>
    <property type="match status" value="1"/>
</dbReference>
<dbReference type="CDD" id="cd04301">
    <property type="entry name" value="NAT_SF"/>
    <property type="match status" value="1"/>
</dbReference>
<feature type="domain" description="N-acetyltransferase" evidence="3">
    <location>
        <begin position="17"/>
        <end position="188"/>
    </location>
</feature>
<dbReference type="EMBL" id="PDOB01000053">
    <property type="protein sequence ID" value="PIL37985.1"/>
    <property type="molecule type" value="Genomic_DNA"/>
</dbReference>
<dbReference type="InterPro" id="IPR016181">
    <property type="entry name" value="Acyl_CoA_acyltransferase"/>
</dbReference>
<dbReference type="InterPro" id="IPR050832">
    <property type="entry name" value="Bact_Acetyltransf"/>
</dbReference>
<dbReference type="OrthoDB" id="3389160at2"/>
<comment type="caution">
    <text evidence="4">The sequence shown here is derived from an EMBL/GenBank/DDBJ whole genome shotgun (WGS) entry which is preliminary data.</text>
</comment>
<dbReference type="Gene3D" id="3.40.630.30">
    <property type="match status" value="1"/>
</dbReference>
<dbReference type="AlphaFoldDB" id="A0A2G8SW16"/>
<accession>A0A2G8SW16</accession>
<evidence type="ECO:0000259" key="3">
    <source>
        <dbReference type="PROSITE" id="PS51186"/>
    </source>
</evidence>
<dbReference type="PANTHER" id="PTHR43877">
    <property type="entry name" value="AMINOALKYLPHOSPHONATE N-ACETYLTRANSFERASE-RELATED-RELATED"/>
    <property type="match status" value="1"/>
</dbReference>
<gene>
    <name evidence="4" type="ORF">CR103_20560</name>
</gene>